<gene>
    <name evidence="1" type="ORF">QVD17_39211</name>
</gene>
<proteinExistence type="predicted"/>
<name>A0AAD8JRX8_TARER</name>
<dbReference type="Proteomes" id="UP001229421">
    <property type="component" value="Unassembled WGS sequence"/>
</dbReference>
<keyword evidence="2" id="KW-1185">Reference proteome</keyword>
<reference evidence="1" key="1">
    <citation type="journal article" date="2023" name="bioRxiv">
        <title>Improved chromosome-level genome assembly for marigold (Tagetes erecta).</title>
        <authorList>
            <person name="Jiang F."/>
            <person name="Yuan L."/>
            <person name="Wang S."/>
            <person name="Wang H."/>
            <person name="Xu D."/>
            <person name="Wang A."/>
            <person name="Fan W."/>
        </authorList>
    </citation>
    <scope>NUCLEOTIDE SEQUENCE</scope>
    <source>
        <strain evidence="1">WSJ</strain>
        <tissue evidence="1">Leaf</tissue>
    </source>
</reference>
<evidence type="ECO:0000313" key="1">
    <source>
        <dbReference type="EMBL" id="KAK1407591.1"/>
    </source>
</evidence>
<dbReference type="AlphaFoldDB" id="A0AAD8JRX8"/>
<organism evidence="1 2">
    <name type="scientific">Tagetes erecta</name>
    <name type="common">African marigold</name>
    <dbReference type="NCBI Taxonomy" id="13708"/>
    <lineage>
        <taxon>Eukaryota</taxon>
        <taxon>Viridiplantae</taxon>
        <taxon>Streptophyta</taxon>
        <taxon>Embryophyta</taxon>
        <taxon>Tracheophyta</taxon>
        <taxon>Spermatophyta</taxon>
        <taxon>Magnoliopsida</taxon>
        <taxon>eudicotyledons</taxon>
        <taxon>Gunneridae</taxon>
        <taxon>Pentapetalae</taxon>
        <taxon>asterids</taxon>
        <taxon>campanulids</taxon>
        <taxon>Asterales</taxon>
        <taxon>Asteraceae</taxon>
        <taxon>Asteroideae</taxon>
        <taxon>Heliantheae alliance</taxon>
        <taxon>Tageteae</taxon>
        <taxon>Tagetes</taxon>
    </lineage>
</organism>
<protein>
    <submittedName>
        <fullName evidence="1">Uncharacterized protein</fullName>
    </submittedName>
</protein>
<dbReference type="EMBL" id="JAUHHV010000011">
    <property type="protein sequence ID" value="KAK1407591.1"/>
    <property type="molecule type" value="Genomic_DNA"/>
</dbReference>
<accession>A0AAD8JRX8</accession>
<sequence>MVDGVGGLFPLGCGGCDGGTRGLKPLMFESISYRVPFVVGVGGSYSICYHWWMVAEWCSRLVMKTCEVDGHDDRVWISPWHVIHYSHGLQSATVSWFEGPCMVIIKHPMLKVLIS</sequence>
<comment type="caution">
    <text evidence="1">The sequence shown here is derived from an EMBL/GenBank/DDBJ whole genome shotgun (WGS) entry which is preliminary data.</text>
</comment>
<evidence type="ECO:0000313" key="2">
    <source>
        <dbReference type="Proteomes" id="UP001229421"/>
    </source>
</evidence>